<accession>A0A0R3UMX6</accession>
<dbReference type="Proteomes" id="UP000267029">
    <property type="component" value="Unassembled WGS sequence"/>
</dbReference>
<feature type="domain" description="PRELI/MSF1" evidence="1">
    <location>
        <begin position="1"/>
        <end position="173"/>
    </location>
</feature>
<dbReference type="EMBL" id="UXSR01005644">
    <property type="protein sequence ID" value="VDD83116.1"/>
    <property type="molecule type" value="Genomic_DNA"/>
</dbReference>
<dbReference type="PROSITE" id="PS50904">
    <property type="entry name" value="PRELI_MSF1"/>
    <property type="match status" value="1"/>
</dbReference>
<dbReference type="Pfam" id="PF04707">
    <property type="entry name" value="PRELI"/>
    <property type="match status" value="1"/>
</dbReference>
<sequence length="212" mass="24511">MRGSLSQVLDYSWDFITSLFWARYPNPYASHVLHEDTLERFLLDDHTLYTKRLLVKRSFGKIPLFLRNFLSNRQELIVEESVIDLRKKEIFTLTRNFGGLARYAVLVEECRYVPSLEDPSLTQIDRKFALQSALSSRVLYPLWSFLKRRYVHSAAKSLQGFRFVCQQFAGETSPQPSLSSATSRAANRIKDFALNKRPRVLLAQAGSNTPEE</sequence>
<organism evidence="4">
    <name type="scientific">Mesocestoides corti</name>
    <name type="common">Flatworm</name>
    <dbReference type="NCBI Taxonomy" id="53468"/>
    <lineage>
        <taxon>Eukaryota</taxon>
        <taxon>Metazoa</taxon>
        <taxon>Spiralia</taxon>
        <taxon>Lophotrochozoa</taxon>
        <taxon>Platyhelminthes</taxon>
        <taxon>Cestoda</taxon>
        <taxon>Eucestoda</taxon>
        <taxon>Cyclophyllidea</taxon>
        <taxon>Mesocestoididae</taxon>
        <taxon>Mesocestoides</taxon>
    </lineage>
</organism>
<dbReference type="PANTHER" id="PTHR11158">
    <property type="entry name" value="MSF1/PX19 RELATED"/>
    <property type="match status" value="1"/>
</dbReference>
<protein>
    <submittedName>
        <fullName evidence="4">PRELI/MSF1 domain-containing protein</fullName>
    </submittedName>
</protein>
<reference evidence="2 3" key="1">
    <citation type="submission" date="2018-10" db="EMBL/GenBank/DDBJ databases">
        <authorList>
            <consortium name="Pathogen Informatics"/>
        </authorList>
    </citation>
    <scope>NUCLEOTIDE SEQUENCE [LARGE SCALE GENOMIC DNA]</scope>
</reference>
<evidence type="ECO:0000313" key="3">
    <source>
        <dbReference type="Proteomes" id="UP000267029"/>
    </source>
</evidence>
<dbReference type="OrthoDB" id="341300at2759"/>
<proteinExistence type="predicted"/>
<dbReference type="InterPro" id="IPR037365">
    <property type="entry name" value="Slowmo/Ups"/>
</dbReference>
<dbReference type="GO" id="GO:0005758">
    <property type="term" value="C:mitochondrial intermembrane space"/>
    <property type="evidence" value="ECO:0007669"/>
    <property type="project" value="InterPro"/>
</dbReference>
<gene>
    <name evidence="2" type="ORF">MCOS_LOCUS9119</name>
</gene>
<dbReference type="AlphaFoldDB" id="A0A0R3UMX6"/>
<dbReference type="InterPro" id="IPR006797">
    <property type="entry name" value="PRELI/MSF1_dom"/>
</dbReference>
<evidence type="ECO:0000259" key="1">
    <source>
        <dbReference type="PROSITE" id="PS50904"/>
    </source>
</evidence>
<name>A0A0R3UMX6_MESCO</name>
<dbReference type="WBParaSite" id="MCU_007884-RA">
    <property type="protein sequence ID" value="MCU_007884-RA"/>
    <property type="gene ID" value="MCU_007884"/>
</dbReference>
<evidence type="ECO:0000313" key="2">
    <source>
        <dbReference type="EMBL" id="VDD83116.1"/>
    </source>
</evidence>
<dbReference type="STRING" id="53468.A0A0R3UMX6"/>
<evidence type="ECO:0000313" key="4">
    <source>
        <dbReference type="WBParaSite" id="MCU_007884-RA"/>
    </source>
</evidence>
<keyword evidence="3" id="KW-1185">Reference proteome</keyword>
<reference evidence="4" key="2">
    <citation type="submission" date="2019-11" db="UniProtKB">
        <authorList>
            <consortium name="WormBaseParasite"/>
        </authorList>
    </citation>
    <scope>IDENTIFICATION</scope>
</reference>